<feature type="compositionally biased region" description="Basic and acidic residues" evidence="1">
    <location>
        <begin position="127"/>
        <end position="152"/>
    </location>
</feature>
<sequence length="338" mass="40028">MPKEWKNVLYAYVNQFNRTEIDYRLPSNNLVITDLDYLMRKSNRMHMLKEWYRQRDAVPLRSETRTKLVKAREGDGEVVVDLEYQIRRIYEKKHVAHVEERIEQERVTLGKDGNTWIITRVEQKVPEKHPEARRTEKEELEHDAGQPDHDRSPSIPLLNTDILGFARSMRATSYSRERAVQYADRWWNENNPEFLAFEVDCTNFISQCLFAGGAPIYYTGKRESGWWYRGMVNGQESWSYSWAVANALNSYLDHSTSHLQADVVARPTDLKLGDVISYDWDGDGRFQHSAMVTAFDPDGMPLVNAHTNNGRHRYWDYRDSYAWTEHTQYRFFHILDWF</sequence>
<keyword evidence="4" id="KW-1185">Reference proteome</keyword>
<feature type="region of interest" description="Disordered" evidence="1">
    <location>
        <begin position="127"/>
        <end position="155"/>
    </location>
</feature>
<feature type="domain" description="Putative amidase" evidence="2">
    <location>
        <begin position="173"/>
        <end position="328"/>
    </location>
</feature>
<evidence type="ECO:0000313" key="3">
    <source>
        <dbReference type="EMBL" id="OPA75545.1"/>
    </source>
</evidence>
<dbReference type="RefSeq" id="WP_078500758.1">
    <property type="nucleotide sequence ID" value="NZ_MSZX01000008.1"/>
</dbReference>
<dbReference type="AlphaFoldDB" id="A0A1T2X6V2"/>
<evidence type="ECO:0000259" key="2">
    <source>
        <dbReference type="Pfam" id="PF12671"/>
    </source>
</evidence>
<reference evidence="3 4" key="1">
    <citation type="submission" date="2017-01" db="EMBL/GenBank/DDBJ databases">
        <title>Genome analysis of Paenibacillus selenitrireducens ES3-24.</title>
        <authorList>
            <person name="Xu D."/>
            <person name="Yao R."/>
            <person name="Zheng S."/>
        </authorList>
    </citation>
    <scope>NUCLEOTIDE SEQUENCE [LARGE SCALE GENOMIC DNA]</scope>
    <source>
        <strain evidence="3 4">ES3-24</strain>
    </source>
</reference>
<dbReference type="InterPro" id="IPR024301">
    <property type="entry name" value="Amidase_6"/>
</dbReference>
<gene>
    <name evidence="3" type="ORF">BVG16_19565</name>
</gene>
<dbReference type="Pfam" id="PF12671">
    <property type="entry name" value="Amidase_6"/>
    <property type="match status" value="1"/>
</dbReference>
<dbReference type="OrthoDB" id="9812429at2"/>
<dbReference type="PANTHER" id="PTHR40032:SF1">
    <property type="entry name" value="EXPORTED PROTEIN"/>
    <property type="match status" value="1"/>
</dbReference>
<comment type="caution">
    <text evidence="3">The sequence shown here is derived from an EMBL/GenBank/DDBJ whole genome shotgun (WGS) entry which is preliminary data.</text>
</comment>
<dbReference type="PANTHER" id="PTHR40032">
    <property type="entry name" value="EXPORTED PROTEIN-RELATED"/>
    <property type="match status" value="1"/>
</dbReference>
<dbReference type="Proteomes" id="UP000190188">
    <property type="component" value="Unassembled WGS sequence"/>
</dbReference>
<evidence type="ECO:0000256" key="1">
    <source>
        <dbReference type="SAM" id="MobiDB-lite"/>
    </source>
</evidence>
<accession>A0A1T2X6V2</accession>
<dbReference type="EMBL" id="MSZX01000008">
    <property type="protein sequence ID" value="OPA75545.1"/>
    <property type="molecule type" value="Genomic_DNA"/>
</dbReference>
<evidence type="ECO:0000313" key="4">
    <source>
        <dbReference type="Proteomes" id="UP000190188"/>
    </source>
</evidence>
<protein>
    <recommendedName>
        <fullName evidence="2">Putative amidase domain-containing protein</fullName>
    </recommendedName>
</protein>
<name>A0A1T2X6V2_9BACL</name>
<dbReference type="STRING" id="1324314.BVG16_19565"/>
<organism evidence="3 4">
    <name type="scientific">Paenibacillus selenitireducens</name>
    <dbReference type="NCBI Taxonomy" id="1324314"/>
    <lineage>
        <taxon>Bacteria</taxon>
        <taxon>Bacillati</taxon>
        <taxon>Bacillota</taxon>
        <taxon>Bacilli</taxon>
        <taxon>Bacillales</taxon>
        <taxon>Paenibacillaceae</taxon>
        <taxon>Paenibacillus</taxon>
    </lineage>
</organism>
<proteinExistence type="predicted"/>